<comment type="domain">
    <text evidence="15">The N-terminal DNA-binding domain is a ssDNA-dependent ATPase and has ATP-dependent 3'-5' helicase function. This domain interacts with RecC.</text>
</comment>
<evidence type="ECO:0000256" key="16">
    <source>
        <dbReference type="PROSITE-ProRule" id="PRU00560"/>
    </source>
</evidence>
<evidence type="ECO:0000256" key="9">
    <source>
        <dbReference type="ARBA" id="ARBA00022842"/>
    </source>
</evidence>
<accession>A0ABU7YY13</accession>
<evidence type="ECO:0000256" key="1">
    <source>
        <dbReference type="ARBA" id="ARBA00022722"/>
    </source>
</evidence>
<organism evidence="20 21">
    <name type="scientific">Novilysobacter erysipheiresistens</name>
    <dbReference type="NCBI Taxonomy" id="1749332"/>
    <lineage>
        <taxon>Bacteria</taxon>
        <taxon>Pseudomonadati</taxon>
        <taxon>Pseudomonadota</taxon>
        <taxon>Gammaproteobacteria</taxon>
        <taxon>Lysobacterales</taxon>
        <taxon>Lysobacteraceae</taxon>
        <taxon>Novilysobacter</taxon>
    </lineage>
</organism>
<evidence type="ECO:0000313" key="20">
    <source>
        <dbReference type="EMBL" id="MEG3183806.1"/>
    </source>
</evidence>
<sequence>MNAPAHHDLGVDPYLDLPLDGVRLIEASAGTGKTFTLATLVTRLVVERSLRIGQVLAVTFTEAATQELRGRIRERLELAARVVLSEDGEDADAAAALSCTIVERHLAAGGETRVQLARRLHQAVWEVDLAAIFTIHGFCARVLREHALESGHGFDARTLLTSDAALREELAADLWRSFAADPDTALLLPRLWTQPQQLQDDLRVLLSHDPLLPAPSTPGDDPLPALAQAAGILREAFAAHGGELRDALDAAVATKFINAAMYKSDTLDACWQALQHWCDRADPAAGFDDKLARLGTRVLLDKTNKAGQGSTPQSPLCDAIDAFLDARARHEAWLDARSTTLLHRIRDEARTRLAELKQARRLQTYDDLIDGVADALESERGNALVAALREQYRIALVDEFQDTDPRQWSIFRRVFGRPHGDAPADAQVHSPALFLIGDPKQAIYGFRGGDVHTYLRAQDDAEPAPPLDRNFRSRPGVLQAIAALYVAAGSNTSAPDTSNTGSDEDGNAPSPFVDPRIRFMPVHPGGRRSDDDFLRNGAAAPALTVRTIVDPAEPDAKSIKADRSRALATRACVAEIHALLVEGRAGTTSIDGRPVAAGDIAVLVRSHREATQVQLALAAAGIPAVAAGKQSLFATDEARELLAVFEALLHPADDSRLRAALATLLVGLDAAAIAALDDDATTHAALQQQAQDWRERWQRSGPFALVADLCAAAGERLLGLLDGERRLTNTLQLGELMQDAQARTPGLHGQLDWLRAAIAEADSDDEAQLLRLESDARRVQIVTLHKSKGLEYPLVFLPFIGIGGNGHNDVRHHAVHDGARRVLHWKIDKESPAWKAARDAHDREEQAEQARLLYVGLTRARHALWLATGAFVGHAKTRLAPMLADLDRLRREPAIAIDDAPVGPAPAPLPPQLEDAVPAARIAQRTIPRDWWVYSFTQLARADAGEGAAPLAAAIGAEQGADDEALADAMTPAVHAGAGGDENAIAPDDAYDPRFAGSRFGNVLHDALEHVAFEAWRDWRHGDAPPPGQDAPLREALRSGGYPDADLDDGVSLLAGLAGHTLVAPLPEDGRLCDLAADARRAEMEFHFALAPTRVDALIALLHRHRVLRDRHAFGARQRLEGLMTGKIDLTYTAGGRWYVLDYKSNRLPAYDPASLDAAMAHSEYDLQALLYTLALHRWLRFRLGDAAVGGRYDYARDFGGVRYVFSRGLAPDGREGIHAHRPEPGLVHALDALFAGGQA</sequence>
<evidence type="ECO:0000256" key="13">
    <source>
        <dbReference type="ARBA" id="ARBA00034617"/>
    </source>
</evidence>
<keyword evidence="7 15" id="KW-0269">Exonuclease</keyword>
<comment type="cofactor">
    <cofactor evidence="15">
        <name>Mg(2+)</name>
        <dbReference type="ChEBI" id="CHEBI:18420"/>
    </cofactor>
    <text evidence="15">Binds 1 Mg(2+) ion per subunit.</text>
</comment>
<dbReference type="Gene3D" id="3.40.50.300">
    <property type="entry name" value="P-loop containing nucleotide triphosphate hydrolases"/>
    <property type="match status" value="2"/>
</dbReference>
<feature type="binding site" evidence="15">
    <location>
        <position position="1142"/>
    </location>
    <ligand>
        <name>Mg(2+)</name>
        <dbReference type="ChEBI" id="CHEBI:18420"/>
    </ligand>
</feature>
<keyword evidence="5 15" id="KW-0378">Hydrolase</keyword>
<keyword evidence="10 15" id="KW-0238">DNA-binding</keyword>
<dbReference type="InterPro" id="IPR038726">
    <property type="entry name" value="PDDEXK_AddAB-type"/>
</dbReference>
<comment type="caution">
    <text evidence="20">The sequence shown here is derived from an EMBL/GenBank/DDBJ whole genome shotgun (WGS) entry which is preliminary data.</text>
</comment>
<keyword evidence="2 15" id="KW-0479">Metal-binding</keyword>
<evidence type="ECO:0000256" key="3">
    <source>
        <dbReference type="ARBA" id="ARBA00022741"/>
    </source>
</evidence>
<keyword evidence="4 15" id="KW-0227">DNA damage</keyword>
<dbReference type="InterPro" id="IPR004586">
    <property type="entry name" value="RecB"/>
</dbReference>
<dbReference type="NCBIfam" id="TIGR00609">
    <property type="entry name" value="recB"/>
    <property type="match status" value="1"/>
</dbReference>
<feature type="binding site" evidence="15">
    <location>
        <position position="1129"/>
    </location>
    <ligand>
        <name>Mg(2+)</name>
        <dbReference type="ChEBI" id="CHEBI:18420"/>
    </ligand>
</feature>
<dbReference type="Proteomes" id="UP001355056">
    <property type="component" value="Unassembled WGS sequence"/>
</dbReference>
<dbReference type="PANTHER" id="PTHR11070:SF23">
    <property type="entry name" value="RECBCD ENZYME SUBUNIT RECB"/>
    <property type="match status" value="1"/>
</dbReference>
<evidence type="ECO:0000256" key="14">
    <source>
        <dbReference type="ARBA" id="ARBA00048988"/>
    </source>
</evidence>
<keyword evidence="3 15" id="KW-0547">Nucleotide-binding</keyword>
<dbReference type="RefSeq" id="WP_332616129.1">
    <property type="nucleotide sequence ID" value="NZ_JAXGFP010000003.1"/>
</dbReference>
<evidence type="ECO:0000256" key="8">
    <source>
        <dbReference type="ARBA" id="ARBA00022840"/>
    </source>
</evidence>
<comment type="catalytic activity">
    <reaction evidence="14 15">
        <text>ATP + H2O = ADP + phosphate + H(+)</text>
        <dbReference type="Rhea" id="RHEA:13065"/>
        <dbReference type="ChEBI" id="CHEBI:15377"/>
        <dbReference type="ChEBI" id="CHEBI:15378"/>
        <dbReference type="ChEBI" id="CHEBI:30616"/>
        <dbReference type="ChEBI" id="CHEBI:43474"/>
        <dbReference type="ChEBI" id="CHEBI:456216"/>
        <dbReference type="EC" id="5.6.2.4"/>
    </reaction>
</comment>
<protein>
    <recommendedName>
        <fullName evidence="15">RecBCD enzyme subunit RecB</fullName>
        <ecNumber evidence="15">3.1.11.5</ecNumber>
        <ecNumber evidence="15">5.6.2.4</ecNumber>
    </recommendedName>
    <alternativeName>
        <fullName evidence="15">DNA 3'-5' helicase subunit RecB</fullName>
    </alternativeName>
    <alternativeName>
        <fullName evidence="15">Exonuclease V subunit RecB</fullName>
        <shortName evidence="15">ExoV subunit RecB</shortName>
    </alternativeName>
    <alternativeName>
        <fullName evidence="15">Helicase/nuclease RecBCD subunit RecB</fullName>
    </alternativeName>
</protein>
<feature type="domain" description="UvrD-like helicase ATP-binding" evidence="18">
    <location>
        <begin position="6"/>
        <end position="474"/>
    </location>
</feature>
<dbReference type="PANTHER" id="PTHR11070">
    <property type="entry name" value="UVRD / RECB / PCRA DNA HELICASE FAMILY MEMBER"/>
    <property type="match status" value="1"/>
</dbReference>
<dbReference type="InterPro" id="IPR014017">
    <property type="entry name" value="DNA_helicase_UvrD-like_C"/>
</dbReference>
<keyword evidence="12 15" id="KW-0413">Isomerase</keyword>
<name>A0ABU7YY13_9GAMM</name>
<feature type="region of interest" description="Nuclease activity, interacts with RecD and RecA" evidence="15">
    <location>
        <begin position="930"/>
        <end position="1240"/>
    </location>
</feature>
<comment type="miscellaneous">
    <text evidence="15">In the RecBCD complex, RecB has a slow 3'-5' helicase, an exonuclease activity and loads RecA onto ssDNA, RecD has a fast 5'-3' helicase activity, while RecC stimulates the ATPase and processivity of the RecB helicase and contributes to recognition of the Chi site.</text>
</comment>
<feature type="region of interest" description="Disordered" evidence="17">
    <location>
        <begin position="491"/>
        <end position="518"/>
    </location>
</feature>
<proteinExistence type="inferred from homology"/>
<dbReference type="Pfam" id="PF00580">
    <property type="entry name" value="UvrD-helicase"/>
    <property type="match status" value="1"/>
</dbReference>
<dbReference type="PROSITE" id="PS51198">
    <property type="entry name" value="UVRD_HELICASE_ATP_BIND"/>
    <property type="match status" value="1"/>
</dbReference>
<keyword evidence="6 15" id="KW-0347">Helicase</keyword>
<feature type="domain" description="UvrD-like helicase C-terminal" evidence="19">
    <location>
        <begin position="524"/>
        <end position="789"/>
    </location>
</feature>
<evidence type="ECO:0000259" key="18">
    <source>
        <dbReference type="PROSITE" id="PS51198"/>
    </source>
</evidence>
<comment type="function">
    <text evidence="15">A helicase/nuclease that prepares dsDNA breaks (DSB) for recombinational DNA repair. Binds to DSBs and unwinds DNA via a highly rapid and processive ATP-dependent bidirectional helicase activity. Unwinds dsDNA until it encounters a Chi (crossover hotspot instigator) sequence from the 3' direction. Cuts ssDNA a few nucleotides 3' to the Chi site. The properties and activities of the enzyme are changed at Chi. The Chi-altered holoenzyme produces a long 3'-ssDNA overhang and facilitates RecA-binding to the ssDNA for homologous DNA recombination and repair. Holoenzyme degrades any linearized DNA that is unable to undergo homologous recombination. In the holoenzyme this subunit contributes ATPase, 3'-5' helicase, exonuclease activity and loads RecA onto ssDNA.</text>
</comment>
<evidence type="ECO:0000256" key="2">
    <source>
        <dbReference type="ARBA" id="ARBA00022723"/>
    </source>
</evidence>
<evidence type="ECO:0000256" key="10">
    <source>
        <dbReference type="ARBA" id="ARBA00023125"/>
    </source>
</evidence>
<dbReference type="EC" id="3.1.11.5" evidence="15"/>
<feature type="active site" description="For nuclease activity" evidence="15">
    <location>
        <position position="1142"/>
    </location>
</feature>
<dbReference type="EMBL" id="JAXGFP010000003">
    <property type="protein sequence ID" value="MEG3183806.1"/>
    <property type="molecule type" value="Genomic_DNA"/>
</dbReference>
<feature type="compositionally biased region" description="Polar residues" evidence="17">
    <location>
        <begin position="491"/>
        <end position="501"/>
    </location>
</feature>
<dbReference type="Pfam" id="PF13361">
    <property type="entry name" value="UvrD_C"/>
    <property type="match status" value="2"/>
</dbReference>
<dbReference type="Gene3D" id="3.90.320.10">
    <property type="match status" value="1"/>
</dbReference>
<evidence type="ECO:0000256" key="4">
    <source>
        <dbReference type="ARBA" id="ARBA00022763"/>
    </source>
</evidence>
<comment type="similarity">
    <text evidence="15">Belongs to the helicase family. UvrD subfamily.</text>
</comment>
<dbReference type="Gene3D" id="1.10.3170.10">
    <property type="entry name" value="Recbcd, chain B, domain 2"/>
    <property type="match status" value="1"/>
</dbReference>
<dbReference type="Gene3D" id="1.10.486.10">
    <property type="entry name" value="PCRA, domain 4"/>
    <property type="match status" value="1"/>
</dbReference>
<dbReference type="GO" id="GO:0008854">
    <property type="term" value="F:exodeoxyribonuclease V activity"/>
    <property type="evidence" value="ECO:0007669"/>
    <property type="project" value="UniProtKB-EC"/>
</dbReference>
<evidence type="ECO:0000256" key="5">
    <source>
        <dbReference type="ARBA" id="ARBA00022801"/>
    </source>
</evidence>
<evidence type="ECO:0000313" key="21">
    <source>
        <dbReference type="Proteomes" id="UP001355056"/>
    </source>
</evidence>
<dbReference type="InterPro" id="IPR014016">
    <property type="entry name" value="UvrD-like_ATP-bd"/>
</dbReference>
<evidence type="ECO:0000256" key="7">
    <source>
        <dbReference type="ARBA" id="ARBA00022839"/>
    </source>
</evidence>
<keyword evidence="11 15" id="KW-0234">DNA repair</keyword>
<keyword evidence="1 15" id="KW-0540">Nuclease</keyword>
<feature type="binding site" evidence="16">
    <location>
        <begin position="27"/>
        <end position="34"/>
    </location>
    <ligand>
        <name>ATP</name>
        <dbReference type="ChEBI" id="CHEBI:30616"/>
    </ligand>
</feature>
<dbReference type="InterPro" id="IPR011604">
    <property type="entry name" value="PDDEXK-like_dom_sf"/>
</dbReference>
<evidence type="ECO:0000256" key="17">
    <source>
        <dbReference type="SAM" id="MobiDB-lite"/>
    </source>
</evidence>
<feature type="binding site" evidence="15">
    <location>
        <position position="1005"/>
    </location>
    <ligand>
        <name>Mg(2+)</name>
        <dbReference type="ChEBI" id="CHEBI:18420"/>
    </ligand>
</feature>
<dbReference type="CDD" id="cd22352">
    <property type="entry name" value="RecB_C-like"/>
    <property type="match status" value="1"/>
</dbReference>
<keyword evidence="8 15" id="KW-0067">ATP-binding</keyword>
<keyword evidence="21" id="KW-1185">Reference proteome</keyword>
<dbReference type="InterPro" id="IPR000212">
    <property type="entry name" value="DNA_helicase_UvrD/REP"/>
</dbReference>
<dbReference type="SUPFAM" id="SSF52980">
    <property type="entry name" value="Restriction endonuclease-like"/>
    <property type="match status" value="1"/>
</dbReference>
<evidence type="ECO:0000256" key="6">
    <source>
        <dbReference type="ARBA" id="ARBA00022806"/>
    </source>
</evidence>
<evidence type="ECO:0000256" key="15">
    <source>
        <dbReference type="HAMAP-Rule" id="MF_01485"/>
    </source>
</evidence>
<evidence type="ECO:0000256" key="11">
    <source>
        <dbReference type="ARBA" id="ARBA00023204"/>
    </source>
</evidence>
<comment type="domain">
    <text evidence="15">The C-terminal domain has nuclease activity and interacts with RecD. It interacts with RecA, facilitating its loading onto ssDNA.</text>
</comment>
<dbReference type="InterPro" id="IPR011335">
    <property type="entry name" value="Restrct_endonuc-II-like"/>
</dbReference>
<feature type="region of interest" description="DNA-binding and helicase activity, interacts with RecC" evidence="15">
    <location>
        <begin position="1"/>
        <end position="914"/>
    </location>
</feature>
<dbReference type="SUPFAM" id="SSF52540">
    <property type="entry name" value="P-loop containing nucleoside triphosphate hydrolases"/>
    <property type="match status" value="1"/>
</dbReference>
<evidence type="ECO:0000256" key="12">
    <source>
        <dbReference type="ARBA" id="ARBA00023235"/>
    </source>
</evidence>
<dbReference type="PROSITE" id="PS51217">
    <property type="entry name" value="UVRD_HELICASE_CTER"/>
    <property type="match status" value="1"/>
</dbReference>
<reference evidence="20 21" key="1">
    <citation type="journal article" date="2016" name="Int. J. Syst. Evol. Microbiol.">
        <title>Lysobacter erysipheiresistens sp. nov., an antagonist of powdery mildew, isolated from tobacco-cultivated soil.</title>
        <authorList>
            <person name="Xie B."/>
            <person name="Li T."/>
            <person name="Lin X."/>
            <person name="Wang C.J."/>
            <person name="Chen Y.J."/>
            <person name="Liu W.J."/>
            <person name="Zhao Z.W."/>
        </authorList>
    </citation>
    <scope>NUCLEOTIDE SEQUENCE [LARGE SCALE GENOMIC DNA]</scope>
    <source>
        <strain evidence="20 21">RS-LYSO-3</strain>
    </source>
</reference>
<dbReference type="Pfam" id="PF12705">
    <property type="entry name" value="PDDEXK_1"/>
    <property type="match status" value="1"/>
</dbReference>
<comment type="catalytic activity">
    <reaction evidence="13 15">
        <text>Couples ATP hydrolysis with the unwinding of duplex DNA by translocating in the 3'-5' direction.</text>
        <dbReference type="EC" id="5.6.2.4"/>
    </reaction>
</comment>
<comment type="catalytic activity">
    <reaction evidence="15">
        <text>Exonucleolytic cleavage (in the presence of ATP) in either 5'- to 3'- or 3'- to 5'-direction to yield 5'-phosphooligonucleotides.</text>
        <dbReference type="EC" id="3.1.11.5"/>
    </reaction>
</comment>
<dbReference type="InterPro" id="IPR027417">
    <property type="entry name" value="P-loop_NTPase"/>
</dbReference>
<dbReference type="EC" id="5.6.2.4" evidence="15"/>
<evidence type="ECO:0000259" key="19">
    <source>
        <dbReference type="PROSITE" id="PS51217"/>
    </source>
</evidence>
<dbReference type="HAMAP" id="MF_01485">
    <property type="entry name" value="RecB"/>
    <property type="match status" value="1"/>
</dbReference>
<gene>
    <name evidence="15 20" type="primary">recB</name>
    <name evidence="20" type="ORF">SNE34_07270</name>
</gene>
<keyword evidence="9 15" id="KW-0460">Magnesium</keyword>
<comment type="subunit">
    <text evidence="15">Heterotrimer of RecB, RecC and RecD. All subunits contribute to DNA-binding. Interacts with RecA.</text>
</comment>